<dbReference type="Pfam" id="PF00535">
    <property type="entry name" value="Glycos_transf_2"/>
    <property type="match status" value="1"/>
</dbReference>
<reference evidence="3 5" key="1">
    <citation type="submission" date="2015-09" db="EMBL/GenBank/DDBJ databases">
        <title>Genome sequence of Acetobacterium wieringae DSM 1911.</title>
        <authorList>
            <person name="Poehlein A."/>
            <person name="Bengelsdorf F.R."/>
            <person name="Schiel-Bengelsdorf B."/>
            <person name="Duerre P."/>
            <person name="Daniel R."/>
        </authorList>
    </citation>
    <scope>NUCLEOTIDE SEQUENCE [LARGE SCALE GENOMIC DNA]</scope>
    <source>
        <strain evidence="3 5">DSM 1911</strain>
    </source>
</reference>
<proteinExistence type="predicted"/>
<feature type="domain" description="Glycosyltransferase 2-like" evidence="2">
    <location>
        <begin position="20"/>
        <end position="111"/>
    </location>
</feature>
<dbReference type="EC" id="2.4.-.-" evidence="4"/>
<dbReference type="PANTHER" id="PTHR48090">
    <property type="entry name" value="UNDECAPRENYL-PHOSPHATE 4-DEOXY-4-FORMAMIDO-L-ARABINOSE TRANSFERASE-RELATED"/>
    <property type="match status" value="1"/>
</dbReference>
<evidence type="ECO:0000313" key="3">
    <source>
        <dbReference type="EMBL" id="OFV72294.1"/>
    </source>
</evidence>
<evidence type="ECO:0000313" key="5">
    <source>
        <dbReference type="Proteomes" id="UP000176244"/>
    </source>
</evidence>
<reference evidence="4" key="2">
    <citation type="submission" date="2021-11" db="EMBL/GenBank/DDBJ databases">
        <title>Isoprene-degrading acetogen.</title>
        <authorList>
            <person name="Yang Y."/>
            <person name="Jin H."/>
            <person name="Yan J."/>
        </authorList>
    </citation>
    <scope>NUCLEOTIDE SEQUENCE</scope>
    <source>
        <strain evidence="4">Berkeley</strain>
    </source>
</reference>
<organism evidence="3 5">
    <name type="scientific">Acetobacterium wieringae</name>
    <dbReference type="NCBI Taxonomy" id="52694"/>
    <lineage>
        <taxon>Bacteria</taxon>
        <taxon>Bacillati</taxon>
        <taxon>Bacillota</taxon>
        <taxon>Clostridia</taxon>
        <taxon>Eubacteriales</taxon>
        <taxon>Eubacteriaceae</taxon>
        <taxon>Acetobacterium</taxon>
    </lineage>
</organism>
<keyword evidence="4" id="KW-0808">Transferase</keyword>
<dbReference type="InterPro" id="IPR029044">
    <property type="entry name" value="Nucleotide-diphossugar_trans"/>
</dbReference>
<dbReference type="STRING" id="52694.ACWI_02050"/>
<keyword evidence="1" id="KW-0812">Transmembrane</keyword>
<dbReference type="PANTHER" id="PTHR48090:SF8">
    <property type="entry name" value="GLYCOSYLTRANSFERASE CSBB-RELATED"/>
    <property type="match status" value="1"/>
</dbReference>
<keyword evidence="6" id="KW-1185">Reference proteome</keyword>
<dbReference type="RefSeq" id="WP_070369577.1">
    <property type="nucleotide sequence ID" value="NZ_CABIIK010000009.1"/>
</dbReference>
<evidence type="ECO:0000256" key="1">
    <source>
        <dbReference type="SAM" id="Phobius"/>
    </source>
</evidence>
<keyword evidence="1" id="KW-0472">Membrane</keyword>
<dbReference type="OrthoDB" id="9807778at2"/>
<dbReference type="EMBL" id="CP087994">
    <property type="protein sequence ID" value="UYO63298.1"/>
    <property type="molecule type" value="Genomic_DNA"/>
</dbReference>
<keyword evidence="1" id="KW-1133">Transmembrane helix</keyword>
<feature type="transmembrane region" description="Helical" evidence="1">
    <location>
        <begin position="244"/>
        <end position="266"/>
    </location>
</feature>
<name>A0A1F2PNA0_9FIRM</name>
<dbReference type="InterPro" id="IPR001173">
    <property type="entry name" value="Glyco_trans_2-like"/>
</dbReference>
<feature type="transmembrane region" description="Helical" evidence="1">
    <location>
        <begin position="278"/>
        <end position="299"/>
    </location>
</feature>
<dbReference type="GO" id="GO:0016757">
    <property type="term" value="F:glycosyltransferase activity"/>
    <property type="evidence" value="ECO:0007669"/>
    <property type="project" value="UniProtKB-KW"/>
</dbReference>
<dbReference type="SUPFAM" id="SSF53448">
    <property type="entry name" value="Nucleotide-diphospho-sugar transferases"/>
    <property type="match status" value="1"/>
</dbReference>
<dbReference type="Proteomes" id="UP000176244">
    <property type="component" value="Unassembled WGS sequence"/>
</dbReference>
<sequence length="322" mass="36931">MTRQQEQKVTVRDKEKNFVSAVIYIYNDEERIRDFLEKINAVLSANFENYQIICVNDASDDNSLAVIREIGKSIKGTVINVVNMSFYQGVELAMNAGIDLSIGDFVFEFDNMVMDYDAELMMDVYYHSLTGFDIVNAAPKKCGRKTSRLFYAVFNRYSRSPHPLRTENFRVLSRRAINRVHSMSKTIPYRKAVYANCGLKIDTIEYDNDRSCTKGYDKETRYQRKEMAADSLILFTNVAYKMTLLAAVFMMVATFGIGIYTLVSYVTEDVVSGYTSMMLVIVFGFFGVFVILAVIIKYLSMLMELVFSKQKYTIESVETISE</sequence>
<evidence type="ECO:0000313" key="4">
    <source>
        <dbReference type="EMBL" id="UYO63298.1"/>
    </source>
</evidence>
<dbReference type="AlphaFoldDB" id="A0A1F2PNA0"/>
<accession>A0A1F2PNA0</accession>
<keyword evidence="4" id="KW-0328">Glycosyltransferase</keyword>
<protein>
    <submittedName>
        <fullName evidence="4">Glycosyltransferase</fullName>
        <ecNumber evidence="4">2.4.-.-</ecNumber>
    </submittedName>
</protein>
<dbReference type="InterPro" id="IPR050256">
    <property type="entry name" value="Glycosyltransferase_2"/>
</dbReference>
<gene>
    <name evidence="3" type="ORF">ACWI_02050</name>
    <name evidence="4" type="ORF">LNN31_02310</name>
</gene>
<dbReference type="EMBL" id="LKEU01000010">
    <property type="protein sequence ID" value="OFV72294.1"/>
    <property type="molecule type" value="Genomic_DNA"/>
</dbReference>
<dbReference type="Proteomes" id="UP001163550">
    <property type="component" value="Chromosome"/>
</dbReference>
<dbReference type="GO" id="GO:0005886">
    <property type="term" value="C:plasma membrane"/>
    <property type="evidence" value="ECO:0007669"/>
    <property type="project" value="TreeGrafter"/>
</dbReference>
<dbReference type="Gene3D" id="3.90.550.10">
    <property type="entry name" value="Spore Coat Polysaccharide Biosynthesis Protein SpsA, Chain A"/>
    <property type="match status" value="1"/>
</dbReference>
<evidence type="ECO:0000313" key="6">
    <source>
        <dbReference type="Proteomes" id="UP001163550"/>
    </source>
</evidence>
<evidence type="ECO:0000259" key="2">
    <source>
        <dbReference type="Pfam" id="PF00535"/>
    </source>
</evidence>